<dbReference type="GO" id="GO:0005096">
    <property type="term" value="F:GTPase activator activity"/>
    <property type="evidence" value="ECO:0007669"/>
    <property type="project" value="UniProtKB-KW"/>
</dbReference>
<evidence type="ECO:0000256" key="6">
    <source>
        <dbReference type="SAM" id="MobiDB-lite"/>
    </source>
</evidence>
<protein>
    <submittedName>
        <fullName evidence="8">Putative ADP-ribosylation factor GTPase-activating protein AGD8</fullName>
    </submittedName>
</protein>
<keyword evidence="2" id="KW-0479">Metal-binding</keyword>
<keyword evidence="4" id="KW-0862">Zinc</keyword>
<feature type="compositionally biased region" description="Polar residues" evidence="6">
    <location>
        <begin position="166"/>
        <end position="227"/>
    </location>
</feature>
<dbReference type="InterPro" id="IPR038508">
    <property type="entry name" value="ArfGAP_dom_sf"/>
</dbReference>
<evidence type="ECO:0000313" key="8">
    <source>
        <dbReference type="EMBL" id="OLY83684.1"/>
    </source>
</evidence>
<accession>A0A1R0H3J5</accession>
<evidence type="ECO:0000256" key="3">
    <source>
        <dbReference type="ARBA" id="ARBA00022771"/>
    </source>
</evidence>
<dbReference type="GO" id="GO:0048205">
    <property type="term" value="P:COPI coating of Golgi vesicle"/>
    <property type="evidence" value="ECO:0007669"/>
    <property type="project" value="TreeGrafter"/>
</dbReference>
<dbReference type="InterPro" id="IPR037278">
    <property type="entry name" value="ARFGAP/RecO"/>
</dbReference>
<evidence type="ECO:0000313" key="9">
    <source>
        <dbReference type="Proteomes" id="UP000187455"/>
    </source>
</evidence>
<dbReference type="PRINTS" id="PR00405">
    <property type="entry name" value="REVINTRACTNG"/>
</dbReference>
<gene>
    <name evidence="8" type="ORF">AYI68_g2168</name>
</gene>
<dbReference type="Gene3D" id="1.10.220.150">
    <property type="entry name" value="Arf GTPase activating protein"/>
    <property type="match status" value="1"/>
</dbReference>
<evidence type="ECO:0000259" key="7">
    <source>
        <dbReference type="PROSITE" id="PS50115"/>
    </source>
</evidence>
<feature type="domain" description="Arf-GAP" evidence="7">
    <location>
        <begin position="22"/>
        <end position="102"/>
    </location>
</feature>
<dbReference type="PANTHER" id="PTHR45686">
    <property type="entry name" value="ADP-RIBOSYLATION FACTOR GTPASE ACTIVATING PROTEIN 3, ISOFORM H-RELATED"/>
    <property type="match status" value="1"/>
</dbReference>
<dbReference type="InterPro" id="IPR001164">
    <property type="entry name" value="ArfGAP_dom"/>
</dbReference>
<evidence type="ECO:0000256" key="2">
    <source>
        <dbReference type="ARBA" id="ARBA00022723"/>
    </source>
</evidence>
<dbReference type="GO" id="GO:0000139">
    <property type="term" value="C:Golgi membrane"/>
    <property type="evidence" value="ECO:0007669"/>
    <property type="project" value="GOC"/>
</dbReference>
<dbReference type="PANTHER" id="PTHR45686:SF4">
    <property type="entry name" value="ADP-RIBOSYLATION FACTOR GTPASE ACTIVATING PROTEIN 3, ISOFORM H"/>
    <property type="match status" value="1"/>
</dbReference>
<dbReference type="STRING" id="133383.A0A1R0H3J5"/>
<proteinExistence type="predicted"/>
<dbReference type="GO" id="GO:0008270">
    <property type="term" value="F:zinc ion binding"/>
    <property type="evidence" value="ECO:0007669"/>
    <property type="project" value="UniProtKB-KW"/>
</dbReference>
<dbReference type="OrthoDB" id="983479at2759"/>
<evidence type="ECO:0000256" key="1">
    <source>
        <dbReference type="ARBA" id="ARBA00022468"/>
    </source>
</evidence>
<sequence>MLKTQNTPSDEGSIIIDKAKRDQIFGQLLKKIENQTCFDCGRRLPVWASVTYGIFLCLSCSSIHRNLGVHISFVRSTALDDWSVLQIANMRLGGNSKAQNFWINNGCGDFINSSGIGSIGGKSLEKKYTCRAALLYKSQLAKSAAELVNSEAKSFSNIAQSSDAPITDSQANIAPQTESSENSLRINTDSKVSNTLPSVSTGNIEAPTSQTSELETPVKTPTSSNPSFKPVLSFKKSAKPGQMSKKNPSSIKKKLGGGAVKIESQKFDNFEEIAAKATEEALLSKQIQTSSPTSNTFDSKAKSKIGGFGYVPDFDNASGSKDASSTNSTSSRLAYSGADNQSTNESSSNSEALEARVRGLNFGSTAGQSVPTKSSSFSQDYNYNSSNSSAYNQSSNQTSEAGYAQQKFKNAKSISSAQFFAEDDGPQNRSFKPSEYWGREIFGSDLDLQDLGYNAREVLDNILNSDKADALKTVWKSGSDSVSKYLDQFRY</sequence>
<comment type="caution">
    <text evidence="8">The sequence shown here is derived from an EMBL/GenBank/DDBJ whole genome shotgun (WGS) entry which is preliminary data.</text>
</comment>
<dbReference type="PROSITE" id="PS50115">
    <property type="entry name" value="ARFGAP"/>
    <property type="match status" value="1"/>
</dbReference>
<dbReference type="EMBL" id="LSSL01000788">
    <property type="protein sequence ID" value="OLY83684.1"/>
    <property type="molecule type" value="Genomic_DNA"/>
</dbReference>
<dbReference type="SUPFAM" id="SSF57863">
    <property type="entry name" value="ArfGap/RecO-like zinc finger"/>
    <property type="match status" value="1"/>
</dbReference>
<evidence type="ECO:0000256" key="5">
    <source>
        <dbReference type="PROSITE-ProRule" id="PRU00288"/>
    </source>
</evidence>
<keyword evidence="9" id="KW-1185">Reference proteome</keyword>
<evidence type="ECO:0000256" key="4">
    <source>
        <dbReference type="ARBA" id="ARBA00022833"/>
    </source>
</evidence>
<keyword evidence="3 5" id="KW-0863">Zinc-finger</keyword>
<feature type="region of interest" description="Disordered" evidence="6">
    <location>
        <begin position="166"/>
        <end position="230"/>
    </location>
</feature>
<feature type="compositionally biased region" description="Low complexity" evidence="6">
    <location>
        <begin position="317"/>
        <end position="351"/>
    </location>
</feature>
<dbReference type="SMART" id="SM00105">
    <property type="entry name" value="ArfGap"/>
    <property type="match status" value="1"/>
</dbReference>
<keyword evidence="1" id="KW-0343">GTPase activation</keyword>
<reference evidence="8 9" key="1">
    <citation type="journal article" date="2016" name="Mol. Biol. Evol.">
        <title>Genome-Wide Survey of Gut Fungi (Harpellales) Reveals the First Horizontally Transferred Ubiquitin Gene from a Mosquito Host.</title>
        <authorList>
            <person name="Wang Y."/>
            <person name="White M.M."/>
            <person name="Kvist S."/>
            <person name="Moncalvo J.M."/>
        </authorList>
    </citation>
    <scope>NUCLEOTIDE SEQUENCE [LARGE SCALE GENOMIC DNA]</scope>
    <source>
        <strain evidence="8 9">ALG-7-W6</strain>
    </source>
</reference>
<name>A0A1R0H3J5_9FUNG</name>
<organism evidence="8 9">
    <name type="scientific">Smittium mucronatum</name>
    <dbReference type="NCBI Taxonomy" id="133383"/>
    <lineage>
        <taxon>Eukaryota</taxon>
        <taxon>Fungi</taxon>
        <taxon>Fungi incertae sedis</taxon>
        <taxon>Zoopagomycota</taxon>
        <taxon>Kickxellomycotina</taxon>
        <taxon>Harpellomycetes</taxon>
        <taxon>Harpellales</taxon>
        <taxon>Legeriomycetaceae</taxon>
        <taxon>Smittium</taxon>
    </lineage>
</organism>
<dbReference type="AlphaFoldDB" id="A0A1R0H3J5"/>
<dbReference type="CDD" id="cd08831">
    <property type="entry name" value="ArfGap_ArfGap2_3_like"/>
    <property type="match status" value="1"/>
</dbReference>
<dbReference type="Pfam" id="PF01412">
    <property type="entry name" value="ArfGap"/>
    <property type="match status" value="1"/>
</dbReference>
<feature type="region of interest" description="Disordered" evidence="6">
    <location>
        <begin position="317"/>
        <end position="352"/>
    </location>
</feature>
<dbReference type="Proteomes" id="UP000187455">
    <property type="component" value="Unassembled WGS sequence"/>
</dbReference>